<reference evidence="2 3" key="1">
    <citation type="submission" date="2016-01" db="EMBL/GenBank/DDBJ databases">
        <authorList>
            <person name="Oliw E.H."/>
        </authorList>
    </citation>
    <scope>NUCLEOTIDE SEQUENCE [LARGE SCALE GENOMIC DNA]</scope>
    <source>
        <strain evidence="2 3">DY10</strain>
    </source>
</reference>
<dbReference type="RefSeq" id="WP_077132654.1">
    <property type="nucleotide sequence ID" value="NZ_CP014263.1"/>
</dbReference>
<dbReference type="PANTHER" id="PTHR34235">
    <property type="entry name" value="SLR1203 PROTEIN-RELATED"/>
    <property type="match status" value="1"/>
</dbReference>
<dbReference type="KEGG" id="smon:AWR27_18830"/>
<dbReference type="STRING" id="1178516.AWR27_18830"/>
<dbReference type="InterPro" id="IPR006595">
    <property type="entry name" value="CTLH_C"/>
</dbReference>
<evidence type="ECO:0000313" key="3">
    <source>
        <dbReference type="Proteomes" id="UP000187941"/>
    </source>
</evidence>
<evidence type="ECO:0000313" key="2">
    <source>
        <dbReference type="EMBL" id="AQG81192.1"/>
    </source>
</evidence>
<keyword evidence="3" id="KW-1185">Reference proteome</keyword>
<dbReference type="Proteomes" id="UP000187941">
    <property type="component" value="Chromosome"/>
</dbReference>
<dbReference type="Gene3D" id="1.20.1220.20">
    <property type="entry name" value="Uncharcterised protein PF01724"/>
    <property type="match status" value="1"/>
</dbReference>
<dbReference type="AlphaFoldDB" id="A0A1P9X0P7"/>
<dbReference type="PANTHER" id="PTHR34235:SF1">
    <property type="entry name" value="SLR0416 PROTEIN"/>
    <property type="match status" value="1"/>
</dbReference>
<proteinExistence type="predicted"/>
<dbReference type="OrthoDB" id="952804at2"/>
<evidence type="ECO:0000259" key="1">
    <source>
        <dbReference type="PROSITE" id="PS50897"/>
    </source>
</evidence>
<name>A0A1P9X0P7_9BACT</name>
<dbReference type="InterPro" id="IPR002636">
    <property type="entry name" value="DUF29"/>
</dbReference>
<gene>
    <name evidence="2" type="ORF">AWR27_18830</name>
</gene>
<organism evidence="2 3">
    <name type="scientific">Spirosoma montaniterrae</name>
    <dbReference type="NCBI Taxonomy" id="1178516"/>
    <lineage>
        <taxon>Bacteria</taxon>
        <taxon>Pseudomonadati</taxon>
        <taxon>Bacteroidota</taxon>
        <taxon>Cytophagia</taxon>
        <taxon>Cytophagales</taxon>
        <taxon>Cytophagaceae</taxon>
        <taxon>Spirosoma</taxon>
    </lineage>
</organism>
<dbReference type="Pfam" id="PF01724">
    <property type="entry name" value="DUF29"/>
    <property type="match status" value="1"/>
</dbReference>
<feature type="domain" description="CTLH" evidence="1">
    <location>
        <begin position="1"/>
        <end position="57"/>
    </location>
</feature>
<dbReference type="PROSITE" id="PS50897">
    <property type="entry name" value="CTLH"/>
    <property type="match status" value="1"/>
</dbReference>
<dbReference type="EMBL" id="CP014263">
    <property type="protein sequence ID" value="AQG81192.1"/>
    <property type="molecule type" value="Genomic_DNA"/>
</dbReference>
<sequence>MDELLELRQAITEGRYADALHIVDELDEMARDDKTNKIFSFMEILLIHLIKKSAEQRTTRSWENSINHAVAQIQRTNKRRKSGGFYQTNAELLETLHEAFVLALPQAAIEAFEGTLSDDELLAKIDRNQIIGEAMRFIEH</sequence>
<accession>A0A1P9X0P7</accession>
<protein>
    <recommendedName>
        <fullName evidence="1">CTLH domain-containing protein</fullName>
    </recommendedName>
</protein>